<dbReference type="OrthoDB" id="10581637at2759"/>
<accession>A0A2G5T3M0</accession>
<dbReference type="Proteomes" id="UP000230233">
    <property type="component" value="Chromosome X"/>
</dbReference>
<keyword evidence="4" id="KW-1185">Reference proteome</keyword>
<feature type="region of interest" description="Disordered" evidence="1">
    <location>
        <begin position="228"/>
        <end position="257"/>
    </location>
</feature>
<evidence type="ECO:0000256" key="1">
    <source>
        <dbReference type="SAM" id="MobiDB-lite"/>
    </source>
</evidence>
<name>A0A2G5T3M0_9PELO</name>
<dbReference type="AlphaFoldDB" id="A0A2G5T3M0"/>
<feature type="chain" id="PRO_5013707336" evidence="2">
    <location>
        <begin position="19"/>
        <end position="257"/>
    </location>
</feature>
<dbReference type="EMBL" id="PDUG01000006">
    <property type="protein sequence ID" value="PIC21759.1"/>
    <property type="molecule type" value="Genomic_DNA"/>
</dbReference>
<evidence type="ECO:0000256" key="2">
    <source>
        <dbReference type="SAM" id="SignalP"/>
    </source>
</evidence>
<feature type="signal peptide" evidence="2">
    <location>
        <begin position="1"/>
        <end position="18"/>
    </location>
</feature>
<organism evidence="3 4">
    <name type="scientific">Caenorhabditis nigoni</name>
    <dbReference type="NCBI Taxonomy" id="1611254"/>
    <lineage>
        <taxon>Eukaryota</taxon>
        <taxon>Metazoa</taxon>
        <taxon>Ecdysozoa</taxon>
        <taxon>Nematoda</taxon>
        <taxon>Chromadorea</taxon>
        <taxon>Rhabditida</taxon>
        <taxon>Rhabditina</taxon>
        <taxon>Rhabditomorpha</taxon>
        <taxon>Rhabditoidea</taxon>
        <taxon>Rhabditidae</taxon>
        <taxon>Peloderinae</taxon>
        <taxon>Caenorhabditis</taxon>
    </lineage>
</organism>
<reference evidence="4" key="1">
    <citation type="submission" date="2017-10" db="EMBL/GenBank/DDBJ databases">
        <title>Rapid genome shrinkage in a self-fertile nematode reveals novel sperm competition proteins.</title>
        <authorList>
            <person name="Yin D."/>
            <person name="Schwarz E.M."/>
            <person name="Thomas C.G."/>
            <person name="Felde R.L."/>
            <person name="Korf I.F."/>
            <person name="Cutter A.D."/>
            <person name="Schartner C.M."/>
            <person name="Ralston E.J."/>
            <person name="Meyer B.J."/>
            <person name="Haag E.S."/>
        </authorList>
    </citation>
    <scope>NUCLEOTIDE SEQUENCE [LARGE SCALE GENOMIC DNA]</scope>
    <source>
        <strain evidence="4">JU1422</strain>
    </source>
</reference>
<feature type="compositionally biased region" description="Polar residues" evidence="1">
    <location>
        <begin position="248"/>
        <end position="257"/>
    </location>
</feature>
<evidence type="ECO:0000313" key="4">
    <source>
        <dbReference type="Proteomes" id="UP000230233"/>
    </source>
</evidence>
<evidence type="ECO:0000313" key="3">
    <source>
        <dbReference type="EMBL" id="PIC21759.1"/>
    </source>
</evidence>
<comment type="caution">
    <text evidence="3">The sequence shown here is derived from an EMBL/GenBank/DDBJ whole genome shotgun (WGS) entry which is preliminary data.</text>
</comment>
<proteinExistence type="predicted"/>
<gene>
    <name evidence="3" type="primary">Cnig_chr_X.g26477</name>
    <name evidence="3" type="ORF">B9Z55_026477</name>
</gene>
<sequence>MRKIGIFLLLTLIARCLGQYCPRGKKVSMKVETKYVFNDIEVVYPNKYAYLPKFFTKPDTEWLAYPTEDDVGSHEIYVVVKGCKTAMLLELIVYDHHSPIKCEQPVYFMRKDGEEQTTACCNYRSSHFTDHTTINGEEKEVLQMEETEISEAINEEKEVIQELNIETTTEKIPNNEEKEVLQMEHIETSTAAISTTDEVETRGRMEETEAHFEAIPNTEKQKIKESLKMEDIETSTQSIPANKEKEVLQNSRIGEPI</sequence>
<protein>
    <submittedName>
        <fullName evidence="3">Uncharacterized protein</fullName>
    </submittedName>
</protein>
<keyword evidence="2" id="KW-0732">Signal</keyword>